<dbReference type="Pfam" id="PF01535">
    <property type="entry name" value="PPR"/>
    <property type="match status" value="1"/>
</dbReference>
<evidence type="ECO:0000256" key="1">
    <source>
        <dbReference type="ARBA" id="ARBA00022737"/>
    </source>
</evidence>
<dbReference type="InterPro" id="IPR046960">
    <property type="entry name" value="PPR_At4g14850-like_plant"/>
</dbReference>
<evidence type="ECO:0000313" key="4">
    <source>
        <dbReference type="Proteomes" id="UP001497512"/>
    </source>
</evidence>
<proteinExistence type="predicted"/>
<keyword evidence="1" id="KW-0677">Repeat</keyword>
<dbReference type="Gene3D" id="1.25.40.10">
    <property type="entry name" value="Tetratricopeptide repeat domain"/>
    <property type="match status" value="1"/>
</dbReference>
<evidence type="ECO:0008006" key="5">
    <source>
        <dbReference type="Google" id="ProtNLM"/>
    </source>
</evidence>
<sequence length="143" mass="16190">MLLGAQANEYPQLGRLHRFLVIIQRGWDLDAFVGTSLVDMYAKCGSMEDAWRVFCKMPSQDVVTWTAIILGYVRCGQGQKALELYKRMQQEGVQPNTITFVGVLNACASIMALEEGRHAHEQIIQRPEGTGPISTNARRRDYW</sequence>
<evidence type="ECO:0000256" key="2">
    <source>
        <dbReference type="PROSITE-ProRule" id="PRU00708"/>
    </source>
</evidence>
<dbReference type="InterPro" id="IPR002885">
    <property type="entry name" value="PPR_rpt"/>
</dbReference>
<dbReference type="NCBIfam" id="TIGR00756">
    <property type="entry name" value="PPR"/>
    <property type="match status" value="2"/>
</dbReference>
<gene>
    <name evidence="3" type="ORF">CSSPTR1EN2_LOCUS19727</name>
</gene>
<name>A0ABP0UXB3_9BRYO</name>
<organism evidence="3 4">
    <name type="scientific">Sphagnum troendelagicum</name>
    <dbReference type="NCBI Taxonomy" id="128251"/>
    <lineage>
        <taxon>Eukaryota</taxon>
        <taxon>Viridiplantae</taxon>
        <taxon>Streptophyta</taxon>
        <taxon>Embryophyta</taxon>
        <taxon>Bryophyta</taxon>
        <taxon>Sphagnophytina</taxon>
        <taxon>Sphagnopsida</taxon>
        <taxon>Sphagnales</taxon>
        <taxon>Sphagnaceae</taxon>
        <taxon>Sphagnum</taxon>
    </lineage>
</organism>
<dbReference type="PANTHER" id="PTHR47926">
    <property type="entry name" value="PENTATRICOPEPTIDE REPEAT-CONTAINING PROTEIN"/>
    <property type="match status" value="1"/>
</dbReference>
<dbReference type="EMBL" id="OZ019898">
    <property type="protein sequence ID" value="CAK9229426.1"/>
    <property type="molecule type" value="Genomic_DNA"/>
</dbReference>
<protein>
    <recommendedName>
        <fullName evidence="5">Pentatricopeptide repeat-containing protein</fullName>
    </recommendedName>
</protein>
<accession>A0ABP0UXB3</accession>
<keyword evidence="4" id="KW-1185">Reference proteome</keyword>
<dbReference type="InterPro" id="IPR011990">
    <property type="entry name" value="TPR-like_helical_dom_sf"/>
</dbReference>
<reference evidence="3" key="1">
    <citation type="submission" date="2024-02" db="EMBL/GenBank/DDBJ databases">
        <authorList>
            <consortium name="ELIXIR-Norway"/>
            <consortium name="Elixir Norway"/>
        </authorList>
    </citation>
    <scope>NUCLEOTIDE SEQUENCE</scope>
</reference>
<dbReference type="Pfam" id="PF13041">
    <property type="entry name" value="PPR_2"/>
    <property type="match status" value="1"/>
</dbReference>
<feature type="repeat" description="PPR" evidence="2">
    <location>
        <begin position="61"/>
        <end position="95"/>
    </location>
</feature>
<feature type="repeat" description="PPR" evidence="2">
    <location>
        <begin position="30"/>
        <end position="60"/>
    </location>
</feature>
<dbReference type="Proteomes" id="UP001497512">
    <property type="component" value="Chromosome 6"/>
</dbReference>
<dbReference type="PROSITE" id="PS51375">
    <property type="entry name" value="PPR"/>
    <property type="match status" value="2"/>
</dbReference>
<dbReference type="PANTHER" id="PTHR47926:SF347">
    <property type="entry name" value="PENTATRICOPEPTIDE REPEAT-CONTAINING PROTEIN"/>
    <property type="match status" value="1"/>
</dbReference>
<evidence type="ECO:0000313" key="3">
    <source>
        <dbReference type="EMBL" id="CAK9229426.1"/>
    </source>
</evidence>